<gene>
    <name evidence="6" type="ORF">RMSM_07483</name>
</gene>
<evidence type="ECO:0000256" key="2">
    <source>
        <dbReference type="ARBA" id="ARBA00022729"/>
    </source>
</evidence>
<evidence type="ECO:0000313" key="7">
    <source>
        <dbReference type="Proteomes" id="UP000011991"/>
    </source>
</evidence>
<feature type="domain" description="4-O-methyl-glucuronoyl methylesterase-like" evidence="5">
    <location>
        <begin position="132"/>
        <end position="374"/>
    </location>
</feature>
<dbReference type="Proteomes" id="UP000011991">
    <property type="component" value="Unassembled WGS sequence"/>
</dbReference>
<sequence length="423" mass="46657">MPCLTNRFSAALISSLFSVLFTSGSSAIADEPAAWTANPELVKKLSAKRPFNYDEAKVPDYELPDPLRMTDGTKVSSASQWMTKRRPELLEQFRELVYGRRPDTAYQVSFETTETIEDAFDGLATGRSVKATVTIDQRTFSFPFVVFTPNRVAGKTPAVVAINNRYFIPLEKAVSEPDPFWPVKTMLERGYAAATFYTSHVDPDNKNGYDDGIRAFFADGKPPADDAWRSLSAWGWGASRVLDFLSTVSQIEINRVAVVGHSRGGKAAIWAAAEDERFAIAYSNNSGCGGAALSRRAYGETVARITSSFPHWFTPQFAEYADREDELPIDQHEAIALVAPRAVYVASSDEDLWADPRGEYASLVAAAPVFELVGIKSITEETMPPLNSQRIVGQTGYHIRSGGHGLGQVDWDFFIAFMDTVLK</sequence>
<evidence type="ECO:0000256" key="1">
    <source>
        <dbReference type="ARBA" id="ARBA00022487"/>
    </source>
</evidence>
<organism evidence="6 7">
    <name type="scientific">Rhodopirellula maiorica SM1</name>
    <dbReference type="NCBI Taxonomy" id="1265738"/>
    <lineage>
        <taxon>Bacteria</taxon>
        <taxon>Pseudomonadati</taxon>
        <taxon>Planctomycetota</taxon>
        <taxon>Planctomycetia</taxon>
        <taxon>Pirellulales</taxon>
        <taxon>Pirellulaceae</taxon>
        <taxon>Novipirellula</taxon>
    </lineage>
</organism>
<feature type="signal peptide" evidence="4">
    <location>
        <begin position="1"/>
        <end position="29"/>
    </location>
</feature>
<evidence type="ECO:0000256" key="3">
    <source>
        <dbReference type="ARBA" id="ARBA00022801"/>
    </source>
</evidence>
<dbReference type="EMBL" id="ANOG01001065">
    <property type="protein sequence ID" value="EMI15593.1"/>
    <property type="molecule type" value="Genomic_DNA"/>
</dbReference>
<keyword evidence="1" id="KW-0719">Serine esterase</keyword>
<keyword evidence="2 4" id="KW-0732">Signal</keyword>
<feature type="chain" id="PRO_5004070456" evidence="4">
    <location>
        <begin position="30"/>
        <end position="423"/>
    </location>
</feature>
<evidence type="ECO:0000313" key="6">
    <source>
        <dbReference type="EMBL" id="EMI15593.1"/>
    </source>
</evidence>
<dbReference type="Pfam" id="PF22244">
    <property type="entry name" value="GCE_fung"/>
    <property type="match status" value="1"/>
</dbReference>
<dbReference type="OrthoDB" id="9809261at2"/>
<reference evidence="6 7" key="1">
    <citation type="journal article" date="2013" name="Mar. Genomics">
        <title>Expression of sulfatases in Rhodopirellula baltica and the diversity of sulfatases in the genus Rhodopirellula.</title>
        <authorList>
            <person name="Wegner C.E."/>
            <person name="Richter-Heitmann T."/>
            <person name="Klindworth A."/>
            <person name="Klockow C."/>
            <person name="Richter M."/>
            <person name="Achstetter T."/>
            <person name="Glockner F.O."/>
            <person name="Harder J."/>
        </authorList>
    </citation>
    <scope>NUCLEOTIDE SEQUENCE [LARGE SCALE GENOMIC DNA]</scope>
    <source>
        <strain evidence="6 7">SM1</strain>
    </source>
</reference>
<dbReference type="Gene3D" id="3.40.50.1820">
    <property type="entry name" value="alpha/beta hydrolase"/>
    <property type="match status" value="1"/>
</dbReference>
<evidence type="ECO:0000256" key="4">
    <source>
        <dbReference type="SAM" id="SignalP"/>
    </source>
</evidence>
<dbReference type="InterPro" id="IPR054579">
    <property type="entry name" value="GCE-like_dom"/>
</dbReference>
<dbReference type="AlphaFoldDB" id="M5R7Y3"/>
<dbReference type="InterPro" id="IPR029058">
    <property type="entry name" value="AB_hydrolase_fold"/>
</dbReference>
<dbReference type="SUPFAM" id="SSF53474">
    <property type="entry name" value="alpha/beta-Hydrolases"/>
    <property type="match status" value="1"/>
</dbReference>
<keyword evidence="3" id="KW-0378">Hydrolase</keyword>
<dbReference type="PATRIC" id="fig|1265738.3.peg.7463"/>
<name>M5R7Y3_9BACT</name>
<dbReference type="GO" id="GO:0052689">
    <property type="term" value="F:carboxylic ester hydrolase activity"/>
    <property type="evidence" value="ECO:0007669"/>
    <property type="project" value="UniProtKB-KW"/>
</dbReference>
<comment type="caution">
    <text evidence="6">The sequence shown here is derived from an EMBL/GenBank/DDBJ whole genome shotgun (WGS) entry which is preliminary data.</text>
</comment>
<evidence type="ECO:0000259" key="5">
    <source>
        <dbReference type="Pfam" id="PF22244"/>
    </source>
</evidence>
<dbReference type="RefSeq" id="WP_008708734.1">
    <property type="nucleotide sequence ID" value="NZ_ANOG01001065.1"/>
</dbReference>
<keyword evidence="7" id="KW-1185">Reference proteome</keyword>
<protein>
    <submittedName>
        <fullName evidence="6">Acetyl xylan esterase</fullName>
    </submittedName>
</protein>
<accession>M5R7Y3</accession>
<proteinExistence type="predicted"/>